<dbReference type="EMBL" id="MW965453">
    <property type="protein sequence ID" value="QVE65523.1"/>
    <property type="molecule type" value="Genomic_DNA"/>
</dbReference>
<evidence type="ECO:0000313" key="3">
    <source>
        <dbReference type="Proteomes" id="UP000694260"/>
    </source>
</evidence>
<name>A0A8E5NW30_9CAUD</name>
<protein>
    <submittedName>
        <fullName evidence="2">Scaffolding-like protein</fullName>
    </submittedName>
</protein>
<feature type="compositionally biased region" description="Low complexity" evidence="1">
    <location>
        <begin position="14"/>
        <end position="55"/>
    </location>
</feature>
<keyword evidence="3" id="KW-1185">Reference proteome</keyword>
<sequence>MTEAVATETTNVQTPAATPAAAPAAGTSVPTPAGAQQAGVAPAAPAVAPAAQPTGSEPANEPAAAEGVFGPAVTYQPTGHAGLDMAVKWLGDLGIDYDASPEAQAAYNGDFTLLKALLAGKGVQGADAYLALAESALKEIQGQKAEKEQAHVSEITAYATDLIGGVDAWNEVLDWTRQNVEGDEGTGINAALDAGGIQAQAMMLFLQQQMRSAADVSFNTTPPVAAKTAGATPGSGTFTPLSPQEYGRAVDELSRTKGRGVDITQSAEYKALQQRRMAFRG</sequence>
<evidence type="ECO:0000256" key="1">
    <source>
        <dbReference type="SAM" id="MobiDB-lite"/>
    </source>
</evidence>
<evidence type="ECO:0000313" key="2">
    <source>
        <dbReference type="EMBL" id="QVE65523.1"/>
    </source>
</evidence>
<accession>A0A8E5NW30</accession>
<dbReference type="Proteomes" id="UP000694260">
    <property type="component" value="Segment"/>
</dbReference>
<reference evidence="2" key="1">
    <citation type="submission" date="2021-04" db="EMBL/GenBank/DDBJ databases">
        <title>Genomic characterization of the novel lytic bacteriophage vB_RsoP_BMB50 infecting Ralstonia solanacearum.</title>
        <authorList>
            <person name="Wang K."/>
            <person name="Liu Q."/>
            <person name="Dong Z."/>
            <person name="Sun M."/>
            <person name="Peng D."/>
        </authorList>
    </citation>
    <scope>NUCLEOTIDE SEQUENCE</scope>
</reference>
<organism evidence="2 3">
    <name type="scientific">Ralstonia phage vB_RsoP_BMB50</name>
    <dbReference type="NCBI Taxonomy" id="2834269"/>
    <lineage>
        <taxon>Viruses</taxon>
        <taxon>Duplodnaviria</taxon>
        <taxon>Heunggongvirae</taxon>
        <taxon>Uroviricota</taxon>
        <taxon>Caudoviricetes</taxon>
        <taxon>Autographivirales</taxon>
        <taxon>Autonotataviridae</taxon>
        <taxon>Okabevirinae</taxon>
        <taxon>Hongshanvirus</taxon>
        <taxon>Hongshanvirus BMB50</taxon>
    </lineage>
</organism>
<feature type="region of interest" description="Disordered" evidence="1">
    <location>
        <begin position="1"/>
        <end position="64"/>
    </location>
</feature>
<proteinExistence type="predicted"/>